<reference evidence="2" key="2">
    <citation type="submission" date="2017-10" db="EMBL/GenBank/DDBJ databases">
        <title>Ladona fulva Genome sequencing and assembly.</title>
        <authorList>
            <person name="Murali S."/>
            <person name="Richards S."/>
            <person name="Bandaranaike D."/>
            <person name="Bellair M."/>
            <person name="Blankenburg K."/>
            <person name="Chao H."/>
            <person name="Dinh H."/>
            <person name="Doddapaneni H."/>
            <person name="Dugan-Rocha S."/>
            <person name="Elkadiri S."/>
            <person name="Gnanaolivu R."/>
            <person name="Hernandez B."/>
            <person name="Skinner E."/>
            <person name="Javaid M."/>
            <person name="Lee S."/>
            <person name="Li M."/>
            <person name="Ming W."/>
            <person name="Munidasa M."/>
            <person name="Muniz J."/>
            <person name="Nguyen L."/>
            <person name="Hughes D."/>
            <person name="Osuji N."/>
            <person name="Pu L.-L."/>
            <person name="Puazo M."/>
            <person name="Qu C."/>
            <person name="Quiroz J."/>
            <person name="Raj R."/>
            <person name="Weissenberger G."/>
            <person name="Xin Y."/>
            <person name="Zou X."/>
            <person name="Han Y."/>
            <person name="Worley K."/>
            <person name="Muzny D."/>
            <person name="Gibbs R."/>
        </authorList>
    </citation>
    <scope>NUCLEOTIDE SEQUENCE</scope>
    <source>
        <strain evidence="2">Sampled in the wild</strain>
    </source>
</reference>
<dbReference type="Proteomes" id="UP000792457">
    <property type="component" value="Unassembled WGS sequence"/>
</dbReference>
<feature type="region of interest" description="Disordered" evidence="1">
    <location>
        <begin position="153"/>
        <end position="172"/>
    </location>
</feature>
<evidence type="ECO:0000256" key="1">
    <source>
        <dbReference type="SAM" id="MobiDB-lite"/>
    </source>
</evidence>
<dbReference type="EMBL" id="KZ308330">
    <property type="protein sequence ID" value="KAG8227623.1"/>
    <property type="molecule type" value="Genomic_DNA"/>
</dbReference>
<name>A0A8K0K827_LADFU</name>
<reference evidence="2" key="1">
    <citation type="submission" date="2013-04" db="EMBL/GenBank/DDBJ databases">
        <authorList>
            <person name="Qu J."/>
            <person name="Murali S.C."/>
            <person name="Bandaranaike D."/>
            <person name="Bellair M."/>
            <person name="Blankenburg K."/>
            <person name="Chao H."/>
            <person name="Dinh H."/>
            <person name="Doddapaneni H."/>
            <person name="Downs B."/>
            <person name="Dugan-Rocha S."/>
            <person name="Elkadiri S."/>
            <person name="Gnanaolivu R.D."/>
            <person name="Hernandez B."/>
            <person name="Javaid M."/>
            <person name="Jayaseelan J.C."/>
            <person name="Lee S."/>
            <person name="Li M."/>
            <person name="Ming W."/>
            <person name="Munidasa M."/>
            <person name="Muniz J."/>
            <person name="Nguyen L."/>
            <person name="Ongeri F."/>
            <person name="Osuji N."/>
            <person name="Pu L.-L."/>
            <person name="Puazo M."/>
            <person name="Qu C."/>
            <person name="Quiroz J."/>
            <person name="Raj R."/>
            <person name="Weissenberger G."/>
            <person name="Xin Y."/>
            <person name="Zou X."/>
            <person name="Han Y."/>
            <person name="Richards S."/>
            <person name="Worley K."/>
            <person name="Muzny D."/>
            <person name="Gibbs R."/>
        </authorList>
    </citation>
    <scope>NUCLEOTIDE SEQUENCE</scope>
    <source>
        <strain evidence="2">Sampled in the wild</strain>
    </source>
</reference>
<evidence type="ECO:0008006" key="4">
    <source>
        <dbReference type="Google" id="ProtNLM"/>
    </source>
</evidence>
<dbReference type="PANTHER" id="PTHR19446">
    <property type="entry name" value="REVERSE TRANSCRIPTASES"/>
    <property type="match status" value="1"/>
</dbReference>
<sequence>MTDNSKDYHQNLAVELTNDVLTNIAPSDPVLTNCSEVSAIIEPLKPNKALGHDQFSNKILKIVAKIPCFLDLLTNIFNAFLKIDYFTETWKISHVLELPKPNKDPTSTANYRSITLLSSLSKVYENIILNSLLSHAKDKQIIISQQMGFQKQGSKGLPVSPHLGQVGRTNKS</sequence>
<dbReference type="AlphaFoldDB" id="A0A8K0K827"/>
<dbReference type="OrthoDB" id="10020599at2759"/>
<organism evidence="2 3">
    <name type="scientific">Ladona fulva</name>
    <name type="common">Scarce chaser dragonfly</name>
    <name type="synonym">Libellula fulva</name>
    <dbReference type="NCBI Taxonomy" id="123851"/>
    <lineage>
        <taxon>Eukaryota</taxon>
        <taxon>Metazoa</taxon>
        <taxon>Ecdysozoa</taxon>
        <taxon>Arthropoda</taxon>
        <taxon>Hexapoda</taxon>
        <taxon>Insecta</taxon>
        <taxon>Pterygota</taxon>
        <taxon>Palaeoptera</taxon>
        <taxon>Odonata</taxon>
        <taxon>Epiprocta</taxon>
        <taxon>Anisoptera</taxon>
        <taxon>Libelluloidea</taxon>
        <taxon>Libellulidae</taxon>
        <taxon>Ladona</taxon>
    </lineage>
</organism>
<accession>A0A8K0K827</accession>
<keyword evidence="3" id="KW-1185">Reference proteome</keyword>
<gene>
    <name evidence="2" type="ORF">J437_LFUL004235</name>
</gene>
<evidence type="ECO:0000313" key="3">
    <source>
        <dbReference type="Proteomes" id="UP000792457"/>
    </source>
</evidence>
<proteinExistence type="predicted"/>
<protein>
    <recommendedName>
        <fullName evidence="4">Reverse transcriptase domain-containing protein</fullName>
    </recommendedName>
</protein>
<comment type="caution">
    <text evidence="2">The sequence shown here is derived from an EMBL/GenBank/DDBJ whole genome shotgun (WGS) entry which is preliminary data.</text>
</comment>
<evidence type="ECO:0000313" key="2">
    <source>
        <dbReference type="EMBL" id="KAG8227623.1"/>
    </source>
</evidence>